<accession>A0A5J4TG07</accession>
<comment type="caution">
    <text evidence="2">The sequence shown here is derived from an EMBL/GenBank/DDBJ whole genome shotgun (WGS) entry which is preliminary data.</text>
</comment>
<dbReference type="EMBL" id="SNRW01031804">
    <property type="protein sequence ID" value="KAA6357178.1"/>
    <property type="molecule type" value="Genomic_DNA"/>
</dbReference>
<evidence type="ECO:0000256" key="1">
    <source>
        <dbReference type="SAM" id="MobiDB-lite"/>
    </source>
</evidence>
<gene>
    <name evidence="2" type="ORF">EZS28_047296</name>
</gene>
<dbReference type="Proteomes" id="UP000324800">
    <property type="component" value="Unassembled WGS sequence"/>
</dbReference>
<feature type="non-terminal residue" evidence="2">
    <location>
        <position position="1"/>
    </location>
</feature>
<reference evidence="2 3" key="1">
    <citation type="submission" date="2019-03" db="EMBL/GenBank/DDBJ databases">
        <title>Single cell metagenomics reveals metabolic interactions within the superorganism composed of flagellate Streblomastix strix and complex community of Bacteroidetes bacteria on its surface.</title>
        <authorList>
            <person name="Treitli S.C."/>
            <person name="Kolisko M."/>
            <person name="Husnik F."/>
            <person name="Keeling P."/>
            <person name="Hampl V."/>
        </authorList>
    </citation>
    <scope>NUCLEOTIDE SEQUENCE [LARGE SCALE GENOMIC DNA]</scope>
    <source>
        <strain evidence="2">ST1C</strain>
    </source>
</reference>
<organism evidence="2 3">
    <name type="scientific">Streblomastix strix</name>
    <dbReference type="NCBI Taxonomy" id="222440"/>
    <lineage>
        <taxon>Eukaryota</taxon>
        <taxon>Metamonada</taxon>
        <taxon>Preaxostyla</taxon>
        <taxon>Oxymonadida</taxon>
        <taxon>Streblomastigidae</taxon>
        <taxon>Streblomastix</taxon>
    </lineage>
</organism>
<evidence type="ECO:0000313" key="2">
    <source>
        <dbReference type="EMBL" id="KAA6357178.1"/>
    </source>
</evidence>
<proteinExistence type="predicted"/>
<name>A0A5J4TG07_9EUKA</name>
<evidence type="ECO:0000313" key="3">
    <source>
        <dbReference type="Proteomes" id="UP000324800"/>
    </source>
</evidence>
<sequence>AERARNEIIGDKLSTATKRELIVQAAYDAYQQSYVETNRWTAFFLIRIIVLIISKKTCQLRYVIDDSAASRHPEESCCKERVSKQLQVEKNNDADSAEWEDLGNESSEECNETKLGKSAKDRRDYVYFPTYEKRVTRSEGEQRKCNDFVEENSILGQISAQELIKSKKTVKRRGKPIVEFTKSEKDAFPEQSTISKDNNQEKEKLGKFDSFKQKLQQYQLQKR</sequence>
<dbReference type="AlphaFoldDB" id="A0A5J4TG07"/>
<protein>
    <submittedName>
        <fullName evidence="2">Uncharacterized protein</fullName>
    </submittedName>
</protein>
<feature type="region of interest" description="Disordered" evidence="1">
    <location>
        <begin position="178"/>
        <end position="206"/>
    </location>
</feature>